<dbReference type="Pfam" id="PF12829">
    <property type="entry name" value="Mhr1"/>
    <property type="match status" value="1"/>
</dbReference>
<dbReference type="PANTHER" id="PTHR28184:SF1">
    <property type="entry name" value="LARGE RIBOSOMAL SUBUNIT PROTEIN ML67"/>
    <property type="match status" value="1"/>
</dbReference>
<dbReference type="Proteomes" id="UP000631181">
    <property type="component" value="Unassembled WGS sequence"/>
</dbReference>
<comment type="subcellular location">
    <subcellularLocation>
        <location evidence="1">Mitochondrion</location>
    </subcellularLocation>
</comment>
<evidence type="ECO:0000313" key="10">
    <source>
        <dbReference type="EMBL" id="KAF7718514.1"/>
    </source>
</evidence>
<feature type="coiled-coil region" evidence="9">
    <location>
        <begin position="239"/>
        <end position="273"/>
    </location>
</feature>
<evidence type="ECO:0000256" key="9">
    <source>
        <dbReference type="SAM" id="Coils"/>
    </source>
</evidence>
<keyword evidence="7" id="KW-0687">Ribonucleoprotein</keyword>
<proteinExistence type="inferred from homology"/>
<dbReference type="AlphaFoldDB" id="A0A8J8W841"/>
<keyword evidence="3" id="KW-0689">Ribosomal protein</keyword>
<evidence type="ECO:0000256" key="3">
    <source>
        <dbReference type="ARBA" id="ARBA00022980"/>
    </source>
</evidence>
<sequence length="336" mass="38725">MASASAASKPIQKILDSTRVASLKKFVRHPPIDPKTPIQGKIRETSSNAFKEHLKRESVRLQKALNSITHGKHIFVYHNAQTKQVVYSLTRYLEENNVLRQMVYHGKKTVPAKLRRDMWIPYYSVHFGDARLGLRAYQLLREFSLRRQLSPPPEMVTVSEEFLASRRPKDPTEAEEFDRLNKKRIGHPMEKKERARVLMDQKATSVADVAAVLEIQEKEIADGILDKEQWRHKQFPSKRRRQREAIAQEAERAEEYNARIEALERQLSEREGVEVKIGEIGDYPETAGDVKILWRDVHDANYAASWPAKVQHGELELKRDNIIGGERVDILPTVGV</sequence>
<keyword evidence="9" id="KW-0175">Coiled coil</keyword>
<evidence type="ECO:0000256" key="6">
    <source>
        <dbReference type="ARBA" id="ARBA00023163"/>
    </source>
</evidence>
<evidence type="ECO:0000256" key="8">
    <source>
        <dbReference type="ARBA" id="ARBA00035185"/>
    </source>
</evidence>
<comment type="similarity">
    <text evidence="2">Belongs to the mitochondrion-specific ribosomal protein mL67 family.</text>
</comment>
<evidence type="ECO:0000256" key="2">
    <source>
        <dbReference type="ARBA" id="ARBA00010741"/>
    </source>
</evidence>
<dbReference type="GO" id="GO:0005840">
    <property type="term" value="C:ribosome"/>
    <property type="evidence" value="ECO:0007669"/>
    <property type="project" value="UniProtKB-KW"/>
</dbReference>
<protein>
    <recommendedName>
        <fullName evidence="8">Large ribosomal subunit protein mL67</fullName>
    </recommendedName>
</protein>
<dbReference type="GO" id="GO:0003735">
    <property type="term" value="F:structural constituent of ribosome"/>
    <property type="evidence" value="ECO:0007669"/>
    <property type="project" value="TreeGrafter"/>
</dbReference>
<dbReference type="GO" id="GO:0005739">
    <property type="term" value="C:mitochondrion"/>
    <property type="evidence" value="ECO:0007669"/>
    <property type="project" value="UniProtKB-SubCell"/>
</dbReference>
<evidence type="ECO:0000256" key="5">
    <source>
        <dbReference type="ARBA" id="ARBA00023128"/>
    </source>
</evidence>
<reference evidence="10" key="1">
    <citation type="journal article" date="2020" name="Front. Microbiol.">
        <title>Gene regulatory networks of Penicillium echinulatum 2HH and Penicillium oxalicum 114-2 inferred by a computational biology approach.</title>
        <authorList>
            <person name="Lenz A.R."/>
            <person name="Galan-Vasquez E."/>
            <person name="Balbinot E."/>
            <person name="De Abreu F.P."/>
            <person name="De Oliveira N.S."/>
            <person name="Da Rosa L.O."/>
            <person name="De Avila E Silva S."/>
            <person name="Camassola M."/>
            <person name="Dillon A.J.P."/>
            <person name="Perez-Rueda E."/>
        </authorList>
    </citation>
    <scope>NUCLEOTIDE SEQUENCE</scope>
    <source>
        <strain evidence="10">S1M29</strain>
    </source>
</reference>
<dbReference type="GO" id="GO:1990904">
    <property type="term" value="C:ribonucleoprotein complex"/>
    <property type="evidence" value="ECO:0007669"/>
    <property type="project" value="UniProtKB-KW"/>
</dbReference>
<dbReference type="OrthoDB" id="5333655at2759"/>
<evidence type="ECO:0000256" key="1">
    <source>
        <dbReference type="ARBA" id="ARBA00004173"/>
    </source>
</evidence>
<organism evidence="10 11">
    <name type="scientific">Penicillium ucsense</name>
    <dbReference type="NCBI Taxonomy" id="2839758"/>
    <lineage>
        <taxon>Eukaryota</taxon>
        <taxon>Fungi</taxon>
        <taxon>Dikarya</taxon>
        <taxon>Ascomycota</taxon>
        <taxon>Pezizomycotina</taxon>
        <taxon>Eurotiomycetes</taxon>
        <taxon>Eurotiomycetidae</taxon>
        <taxon>Eurotiales</taxon>
        <taxon>Aspergillaceae</taxon>
        <taxon>Penicillium</taxon>
    </lineage>
</organism>
<keyword evidence="4" id="KW-0805">Transcription regulation</keyword>
<keyword evidence="6" id="KW-0804">Transcription</keyword>
<dbReference type="GO" id="GO:0003697">
    <property type="term" value="F:single-stranded DNA binding"/>
    <property type="evidence" value="ECO:0007669"/>
    <property type="project" value="InterPro"/>
</dbReference>
<comment type="caution">
    <text evidence="10">The sequence shown here is derived from an EMBL/GenBank/DDBJ whole genome shotgun (WGS) entry which is preliminary data.</text>
</comment>
<dbReference type="PANTHER" id="PTHR28184">
    <property type="entry name" value="MITOCHONDRIAL HOMOLOGOUS RECOMBINATION PROTEIN 1"/>
    <property type="match status" value="1"/>
</dbReference>
<keyword evidence="5" id="KW-0496">Mitochondrion</keyword>
<dbReference type="InterPro" id="IPR024629">
    <property type="entry name" value="Ribosomal_mL67"/>
</dbReference>
<evidence type="ECO:0000256" key="4">
    <source>
        <dbReference type="ARBA" id="ARBA00023015"/>
    </source>
</evidence>
<accession>A0A8J8W841</accession>
<evidence type="ECO:0000313" key="11">
    <source>
        <dbReference type="Proteomes" id="UP000631181"/>
    </source>
</evidence>
<dbReference type="GO" id="GO:0000150">
    <property type="term" value="F:DNA strand exchange activity"/>
    <property type="evidence" value="ECO:0007669"/>
    <property type="project" value="InterPro"/>
</dbReference>
<name>A0A8J8W841_9EURO</name>
<keyword evidence="11" id="KW-1185">Reference proteome</keyword>
<evidence type="ECO:0000256" key="7">
    <source>
        <dbReference type="ARBA" id="ARBA00023274"/>
    </source>
</evidence>
<dbReference type="EMBL" id="WIWV01000014">
    <property type="protein sequence ID" value="KAF7718514.1"/>
    <property type="molecule type" value="Genomic_DNA"/>
</dbReference>
<gene>
    <name evidence="10" type="ORF">PECM_001825</name>
</gene>